<dbReference type="Proteomes" id="UP000887159">
    <property type="component" value="Unassembled WGS sequence"/>
</dbReference>
<dbReference type="EMBL" id="BMAU01021177">
    <property type="protein sequence ID" value="GFX94332.1"/>
    <property type="molecule type" value="Genomic_DNA"/>
</dbReference>
<protein>
    <submittedName>
        <fullName evidence="1">Uncharacterized protein</fullName>
    </submittedName>
</protein>
<evidence type="ECO:0000313" key="2">
    <source>
        <dbReference type="Proteomes" id="UP000887159"/>
    </source>
</evidence>
<comment type="caution">
    <text evidence="1">The sequence shown here is derived from an EMBL/GenBank/DDBJ whole genome shotgun (WGS) entry which is preliminary data.</text>
</comment>
<dbReference type="AlphaFoldDB" id="A0A8X6RSI4"/>
<name>A0A8X6RSI4_TRICX</name>
<proteinExistence type="predicted"/>
<reference evidence="1" key="1">
    <citation type="submission" date="2020-08" db="EMBL/GenBank/DDBJ databases">
        <title>Multicomponent nature underlies the extraordinary mechanical properties of spider dragline silk.</title>
        <authorList>
            <person name="Kono N."/>
            <person name="Nakamura H."/>
            <person name="Mori M."/>
            <person name="Yoshida Y."/>
            <person name="Ohtoshi R."/>
            <person name="Malay A.D."/>
            <person name="Moran D.A.P."/>
            <person name="Tomita M."/>
            <person name="Numata K."/>
            <person name="Arakawa K."/>
        </authorList>
    </citation>
    <scope>NUCLEOTIDE SEQUENCE</scope>
</reference>
<evidence type="ECO:0000313" key="1">
    <source>
        <dbReference type="EMBL" id="GFX94332.1"/>
    </source>
</evidence>
<keyword evidence="2" id="KW-1185">Reference proteome</keyword>
<sequence>MRSPPVGPCPKTSMTARLNSWPTLLLPSLGVTKHPPCKEVDATFNLLWLKPLTRWHGGKVRRVGCRIRFPLLISPFPKAFTLLQRQCLQTLSRSNSSRK</sequence>
<organism evidence="1 2">
    <name type="scientific">Trichonephila clavipes</name>
    <name type="common">Golden silk orbweaver</name>
    <name type="synonym">Nephila clavipes</name>
    <dbReference type="NCBI Taxonomy" id="2585209"/>
    <lineage>
        <taxon>Eukaryota</taxon>
        <taxon>Metazoa</taxon>
        <taxon>Ecdysozoa</taxon>
        <taxon>Arthropoda</taxon>
        <taxon>Chelicerata</taxon>
        <taxon>Arachnida</taxon>
        <taxon>Araneae</taxon>
        <taxon>Araneomorphae</taxon>
        <taxon>Entelegynae</taxon>
        <taxon>Araneoidea</taxon>
        <taxon>Nephilidae</taxon>
        <taxon>Trichonephila</taxon>
    </lineage>
</organism>
<gene>
    <name evidence="1" type="ORF">TNCV_4293771</name>
</gene>
<accession>A0A8X6RSI4</accession>